<dbReference type="InterPro" id="IPR032710">
    <property type="entry name" value="NTF2-like_dom_sf"/>
</dbReference>
<evidence type="ECO:0000313" key="3">
    <source>
        <dbReference type="EMBL" id="MBK0400935.1"/>
    </source>
</evidence>
<protein>
    <submittedName>
        <fullName evidence="3">SgcJ/EcaC family oxidoreductase</fullName>
    </submittedName>
</protein>
<organism evidence="3 4">
    <name type="scientific">Thermohalobaculum xanthum</name>
    <dbReference type="NCBI Taxonomy" id="2753746"/>
    <lineage>
        <taxon>Bacteria</taxon>
        <taxon>Pseudomonadati</taxon>
        <taxon>Pseudomonadota</taxon>
        <taxon>Alphaproteobacteria</taxon>
        <taxon>Rhodobacterales</taxon>
        <taxon>Paracoccaceae</taxon>
        <taxon>Thermohalobaculum</taxon>
    </lineage>
</organism>
<dbReference type="SUPFAM" id="SSF54427">
    <property type="entry name" value="NTF2-like"/>
    <property type="match status" value="1"/>
</dbReference>
<dbReference type="AlphaFoldDB" id="A0A8J7MAR3"/>
<dbReference type="PROSITE" id="PS51257">
    <property type="entry name" value="PROKAR_LIPOPROTEIN"/>
    <property type="match status" value="1"/>
</dbReference>
<evidence type="ECO:0000259" key="2">
    <source>
        <dbReference type="Pfam" id="PF14534"/>
    </source>
</evidence>
<feature type="signal peptide" evidence="1">
    <location>
        <begin position="1"/>
        <end position="17"/>
    </location>
</feature>
<dbReference type="NCBIfam" id="TIGR02246">
    <property type="entry name" value="SgcJ/EcaC family oxidoreductase"/>
    <property type="match status" value="1"/>
</dbReference>
<keyword evidence="1" id="KW-0732">Signal</keyword>
<feature type="domain" description="DUF4440" evidence="2">
    <location>
        <begin position="29"/>
        <end position="139"/>
    </location>
</feature>
<reference evidence="3" key="1">
    <citation type="submission" date="2020-12" db="EMBL/GenBank/DDBJ databases">
        <title>Bacterial taxonomy.</title>
        <authorList>
            <person name="Pan X."/>
        </authorList>
    </citation>
    <scope>NUCLEOTIDE SEQUENCE</scope>
    <source>
        <strain evidence="3">M0105</strain>
    </source>
</reference>
<gene>
    <name evidence="3" type="ORF">H0I76_17185</name>
</gene>
<dbReference type="Gene3D" id="3.10.450.50">
    <property type="match status" value="1"/>
</dbReference>
<sequence>MRPMIAAAALLALSACASDMGMPGAMDGIADSSARFEAAFNAGDADALAALYTADAVALPPGAARVEGRDAIRDLWQGVFDSGVSDLNLTTESIRDNGANATELGRLTLTAPDGIGGRVTAYGKYIVLWERDGEGVWRLKWDIWNTQEGPG</sequence>
<dbReference type="RefSeq" id="WP_200612774.1">
    <property type="nucleotide sequence ID" value="NZ_JAEHHL010000012.1"/>
</dbReference>
<dbReference type="Pfam" id="PF14534">
    <property type="entry name" value="DUF4440"/>
    <property type="match status" value="1"/>
</dbReference>
<name>A0A8J7MAR3_9RHOB</name>
<keyword evidence="4" id="KW-1185">Reference proteome</keyword>
<comment type="caution">
    <text evidence="3">The sequence shown here is derived from an EMBL/GenBank/DDBJ whole genome shotgun (WGS) entry which is preliminary data.</text>
</comment>
<dbReference type="InterPro" id="IPR011944">
    <property type="entry name" value="Steroid_delta5-4_isomerase"/>
</dbReference>
<proteinExistence type="predicted"/>
<evidence type="ECO:0000256" key="1">
    <source>
        <dbReference type="SAM" id="SignalP"/>
    </source>
</evidence>
<dbReference type="EMBL" id="JAEHHL010000012">
    <property type="protein sequence ID" value="MBK0400935.1"/>
    <property type="molecule type" value="Genomic_DNA"/>
</dbReference>
<feature type="chain" id="PRO_5035270586" evidence="1">
    <location>
        <begin position="18"/>
        <end position="151"/>
    </location>
</feature>
<evidence type="ECO:0000313" key="4">
    <source>
        <dbReference type="Proteomes" id="UP000655420"/>
    </source>
</evidence>
<dbReference type="Proteomes" id="UP000655420">
    <property type="component" value="Unassembled WGS sequence"/>
</dbReference>
<accession>A0A8J7MAR3</accession>
<dbReference type="InterPro" id="IPR027843">
    <property type="entry name" value="DUF4440"/>
</dbReference>